<evidence type="ECO:0000259" key="1">
    <source>
        <dbReference type="Pfam" id="PF01370"/>
    </source>
</evidence>
<reference evidence="2" key="1">
    <citation type="submission" date="2020-07" db="EMBL/GenBank/DDBJ databases">
        <title>Huge and variable diversity of episymbiotic CPR bacteria and DPANN archaea in groundwater ecosystems.</title>
        <authorList>
            <person name="He C.Y."/>
            <person name="Keren R."/>
            <person name="Whittaker M."/>
            <person name="Farag I.F."/>
            <person name="Doudna J."/>
            <person name="Cate J.H.D."/>
            <person name="Banfield J.F."/>
        </authorList>
    </citation>
    <scope>NUCLEOTIDE SEQUENCE</scope>
    <source>
        <strain evidence="2">NC_groundwater_672_Ag_B-0.1um_62_36</strain>
    </source>
</reference>
<protein>
    <submittedName>
        <fullName evidence="2">NAD-dependent epimerase/dehydratase family protein</fullName>
    </submittedName>
</protein>
<dbReference type="PANTHER" id="PTHR48079:SF6">
    <property type="entry name" value="NAD(P)-BINDING DOMAIN-CONTAINING PROTEIN-RELATED"/>
    <property type="match status" value="1"/>
</dbReference>
<dbReference type="InterPro" id="IPR051783">
    <property type="entry name" value="NAD(P)-dependent_oxidoreduct"/>
</dbReference>
<evidence type="ECO:0000313" key="2">
    <source>
        <dbReference type="EMBL" id="MBI2876301.1"/>
    </source>
</evidence>
<dbReference type="FunFam" id="3.40.50.720:FF:000425">
    <property type="entry name" value="NAD(P)-binding Rossmann-fold superfamily protein"/>
    <property type="match status" value="1"/>
</dbReference>
<dbReference type="Gene3D" id="3.40.50.720">
    <property type="entry name" value="NAD(P)-binding Rossmann-like Domain"/>
    <property type="match status" value="1"/>
</dbReference>
<dbReference type="Proteomes" id="UP000769766">
    <property type="component" value="Unassembled WGS sequence"/>
</dbReference>
<proteinExistence type="predicted"/>
<sequence>MKILLTGATGFVGANLLRELLHQGEPVRVLLRPGSDPRNLDGLEGIERAIGDLTQRETLARALTGIQLLYHVAASYTFWARDPESIYAANLLGTRNILEEAFRQGVERVVYTSTVGAIGLWPDGRPADENTPLHPESLTRPYKHSKHLAELEALRMAQRGLPVVIVNPSTPIGPYDIKPTPTGKILVDFLNRKMPAYLDTGLNLVHVRDVAQGHILAAQKGRVGERYILGHQDMTLQEILEELSQITGIPAPTIRIPYRVAWIAGYLNQFLSDHLTHRPPQVPLEGVRMARKKMFFSPAKAIRELGLPQTPIRKALEEAIQWFQAEGYVKRRTP</sequence>
<organism evidence="2 3">
    <name type="scientific">Tectimicrobiota bacterium</name>
    <dbReference type="NCBI Taxonomy" id="2528274"/>
    <lineage>
        <taxon>Bacteria</taxon>
        <taxon>Pseudomonadati</taxon>
        <taxon>Nitrospinota/Tectimicrobiota group</taxon>
        <taxon>Candidatus Tectimicrobiota</taxon>
    </lineage>
</organism>
<accession>A0A932CNG3</accession>
<gene>
    <name evidence="2" type="ORF">HYY20_05410</name>
</gene>
<dbReference type="Pfam" id="PF01370">
    <property type="entry name" value="Epimerase"/>
    <property type="match status" value="1"/>
</dbReference>
<dbReference type="InterPro" id="IPR001509">
    <property type="entry name" value="Epimerase_deHydtase"/>
</dbReference>
<dbReference type="PANTHER" id="PTHR48079">
    <property type="entry name" value="PROTEIN YEEZ"/>
    <property type="match status" value="1"/>
</dbReference>
<dbReference type="CDD" id="cd05228">
    <property type="entry name" value="AR_FR_like_1_SDR_e"/>
    <property type="match status" value="1"/>
</dbReference>
<dbReference type="AlphaFoldDB" id="A0A932CNG3"/>
<name>A0A932CNG3_UNCTE</name>
<dbReference type="GO" id="GO:0005737">
    <property type="term" value="C:cytoplasm"/>
    <property type="evidence" value="ECO:0007669"/>
    <property type="project" value="TreeGrafter"/>
</dbReference>
<dbReference type="NCBIfam" id="TIGR03466">
    <property type="entry name" value="HpnA"/>
    <property type="match status" value="1"/>
</dbReference>
<dbReference type="InterPro" id="IPR036291">
    <property type="entry name" value="NAD(P)-bd_dom_sf"/>
</dbReference>
<dbReference type="InterPro" id="IPR017829">
    <property type="entry name" value="Hopanoid-assoc_sugar_epimerase"/>
</dbReference>
<evidence type="ECO:0000313" key="3">
    <source>
        <dbReference type="Proteomes" id="UP000769766"/>
    </source>
</evidence>
<dbReference type="GO" id="GO:0004029">
    <property type="term" value="F:aldehyde dehydrogenase (NAD+) activity"/>
    <property type="evidence" value="ECO:0007669"/>
    <property type="project" value="TreeGrafter"/>
</dbReference>
<dbReference type="EMBL" id="JACPRF010000168">
    <property type="protein sequence ID" value="MBI2876301.1"/>
    <property type="molecule type" value="Genomic_DNA"/>
</dbReference>
<comment type="caution">
    <text evidence="2">The sequence shown here is derived from an EMBL/GenBank/DDBJ whole genome shotgun (WGS) entry which is preliminary data.</text>
</comment>
<dbReference type="SUPFAM" id="SSF51735">
    <property type="entry name" value="NAD(P)-binding Rossmann-fold domains"/>
    <property type="match status" value="1"/>
</dbReference>
<feature type="domain" description="NAD-dependent epimerase/dehydratase" evidence="1">
    <location>
        <begin position="3"/>
        <end position="230"/>
    </location>
</feature>